<protein>
    <submittedName>
        <fullName evidence="2">Uncharacterized protein</fullName>
    </submittedName>
</protein>
<evidence type="ECO:0000313" key="2">
    <source>
        <dbReference type="EMBL" id="PIM99322.1"/>
    </source>
</evidence>
<organism evidence="2 3">
    <name type="scientific">Handroanthus impetiginosus</name>
    <dbReference type="NCBI Taxonomy" id="429701"/>
    <lineage>
        <taxon>Eukaryota</taxon>
        <taxon>Viridiplantae</taxon>
        <taxon>Streptophyta</taxon>
        <taxon>Embryophyta</taxon>
        <taxon>Tracheophyta</taxon>
        <taxon>Spermatophyta</taxon>
        <taxon>Magnoliopsida</taxon>
        <taxon>eudicotyledons</taxon>
        <taxon>Gunneridae</taxon>
        <taxon>Pentapetalae</taxon>
        <taxon>asterids</taxon>
        <taxon>lamiids</taxon>
        <taxon>Lamiales</taxon>
        <taxon>Bignoniaceae</taxon>
        <taxon>Crescentiina</taxon>
        <taxon>Tabebuia alliance</taxon>
        <taxon>Handroanthus</taxon>
    </lineage>
</organism>
<name>A0A2G9G1Y3_9LAMI</name>
<dbReference type="OrthoDB" id="1726258at2759"/>
<evidence type="ECO:0000313" key="3">
    <source>
        <dbReference type="Proteomes" id="UP000231279"/>
    </source>
</evidence>
<keyword evidence="3" id="KW-1185">Reference proteome</keyword>
<proteinExistence type="predicted"/>
<dbReference type="Proteomes" id="UP000231279">
    <property type="component" value="Unassembled WGS sequence"/>
</dbReference>
<accession>A0A2G9G1Y3</accession>
<feature type="region of interest" description="Disordered" evidence="1">
    <location>
        <begin position="89"/>
        <end position="160"/>
    </location>
</feature>
<dbReference type="STRING" id="429701.A0A2G9G1Y3"/>
<evidence type="ECO:0000256" key="1">
    <source>
        <dbReference type="SAM" id="MobiDB-lite"/>
    </source>
</evidence>
<reference evidence="3" key="1">
    <citation type="journal article" date="2018" name="Gigascience">
        <title>Genome assembly of the Pink Ipe (Handroanthus impetiginosus, Bignoniaceae), a highly valued, ecologically keystone Neotropical timber forest tree.</title>
        <authorList>
            <person name="Silva-Junior O.B."/>
            <person name="Grattapaglia D."/>
            <person name="Novaes E."/>
            <person name="Collevatti R.G."/>
        </authorList>
    </citation>
    <scope>NUCLEOTIDE SEQUENCE [LARGE SCALE GENOMIC DNA]</scope>
    <source>
        <strain evidence="3">cv. UFG-1</strain>
    </source>
</reference>
<dbReference type="EMBL" id="NKXS01007664">
    <property type="protein sequence ID" value="PIM99322.1"/>
    <property type="molecule type" value="Genomic_DNA"/>
</dbReference>
<dbReference type="AlphaFoldDB" id="A0A2G9G1Y3"/>
<gene>
    <name evidence="2" type="ORF">CDL12_28185</name>
</gene>
<sequence length="160" mass="17763">MRGDLFTARFVDCHFDESVFPTLWGENKQLGTKIDCNALSLSHLDPRTKQCELEVQKIIHLQNLANQLPDAFTSLSRVTKSHIPPANAPIRIDVPVGQSNSANETKPRLKHGRIVSSKDKNPRKKKGANQDGHIVDAGPPEETRILNPNLSMNVNKEVIG</sequence>
<comment type="caution">
    <text evidence="2">The sequence shown here is derived from an EMBL/GenBank/DDBJ whole genome shotgun (WGS) entry which is preliminary data.</text>
</comment>